<reference evidence="2 3" key="1">
    <citation type="submission" date="2023-05" db="EMBL/GenBank/DDBJ databases">
        <title>B98-5 Cell Line De Novo Hybrid Assembly: An Optical Mapping Approach.</title>
        <authorList>
            <person name="Kananen K."/>
            <person name="Auerbach J.A."/>
            <person name="Kautto E."/>
            <person name="Blachly J.S."/>
        </authorList>
    </citation>
    <scope>NUCLEOTIDE SEQUENCE [LARGE SCALE GENOMIC DNA]</scope>
    <source>
        <strain evidence="2">B95-8</strain>
        <tissue evidence="2">Cell line</tissue>
    </source>
</reference>
<feature type="region of interest" description="Disordered" evidence="1">
    <location>
        <begin position="1"/>
        <end position="51"/>
    </location>
</feature>
<name>A0ABQ9UKC3_SAGOE</name>
<evidence type="ECO:0008006" key="4">
    <source>
        <dbReference type="Google" id="ProtNLM"/>
    </source>
</evidence>
<dbReference type="Proteomes" id="UP001266305">
    <property type="component" value="Unassembled WGS sequence"/>
</dbReference>
<feature type="non-terminal residue" evidence="2">
    <location>
        <position position="1"/>
    </location>
</feature>
<evidence type="ECO:0000313" key="3">
    <source>
        <dbReference type="Proteomes" id="UP001266305"/>
    </source>
</evidence>
<accession>A0ABQ9UKC3</accession>
<keyword evidence="3" id="KW-1185">Reference proteome</keyword>
<evidence type="ECO:0000313" key="2">
    <source>
        <dbReference type="EMBL" id="KAK2097230.1"/>
    </source>
</evidence>
<dbReference type="EMBL" id="JASSZA010000011">
    <property type="protein sequence ID" value="KAK2097230.1"/>
    <property type="molecule type" value="Genomic_DNA"/>
</dbReference>
<organism evidence="2 3">
    <name type="scientific">Saguinus oedipus</name>
    <name type="common">Cotton-top tamarin</name>
    <name type="synonym">Oedipomidas oedipus</name>
    <dbReference type="NCBI Taxonomy" id="9490"/>
    <lineage>
        <taxon>Eukaryota</taxon>
        <taxon>Metazoa</taxon>
        <taxon>Chordata</taxon>
        <taxon>Craniata</taxon>
        <taxon>Vertebrata</taxon>
        <taxon>Euteleostomi</taxon>
        <taxon>Mammalia</taxon>
        <taxon>Eutheria</taxon>
        <taxon>Euarchontoglires</taxon>
        <taxon>Primates</taxon>
        <taxon>Haplorrhini</taxon>
        <taxon>Platyrrhini</taxon>
        <taxon>Cebidae</taxon>
        <taxon>Callitrichinae</taxon>
        <taxon>Saguinus</taxon>
    </lineage>
</organism>
<proteinExistence type="predicted"/>
<sequence length="51" mass="5338">PKKGNETCTAPKKEGAQWGPAPLTVPRLPAPEPESPVQMVGAREGSETQLA</sequence>
<evidence type="ECO:0000256" key="1">
    <source>
        <dbReference type="SAM" id="MobiDB-lite"/>
    </source>
</evidence>
<comment type="caution">
    <text evidence="2">The sequence shown here is derived from an EMBL/GenBank/DDBJ whole genome shotgun (WGS) entry which is preliminary data.</text>
</comment>
<gene>
    <name evidence="2" type="ORF">P7K49_022681</name>
</gene>
<protein>
    <recommendedName>
        <fullName evidence="4">Prolactin receptor</fullName>
    </recommendedName>
</protein>